<dbReference type="EMBL" id="NIDE01000009">
    <property type="protein sequence ID" value="OWK39807.1"/>
    <property type="molecule type" value="Genomic_DNA"/>
</dbReference>
<dbReference type="AlphaFoldDB" id="A0A225DUG7"/>
<dbReference type="RefSeq" id="WP_088252822.1">
    <property type="nucleotide sequence ID" value="NZ_NIDE01000002.1"/>
</dbReference>
<evidence type="ECO:0000313" key="3">
    <source>
        <dbReference type="EMBL" id="OWK39807.1"/>
    </source>
</evidence>
<reference evidence="7" key="1">
    <citation type="submission" date="2017-06" db="EMBL/GenBank/DDBJ databases">
        <title>Genome analysis of Fimbriiglobus ruber SP5, the first member of the order Planctomycetales with confirmed chitinolytic capability.</title>
        <authorList>
            <person name="Ravin N.V."/>
            <person name="Rakitin A.L."/>
            <person name="Ivanova A.A."/>
            <person name="Beletsky A.V."/>
            <person name="Kulichevskaya I.S."/>
            <person name="Mardanov A.V."/>
            <person name="Dedysh S.N."/>
        </authorList>
    </citation>
    <scope>NUCLEOTIDE SEQUENCE [LARGE SCALE GENOMIC DNA]</scope>
    <source>
        <strain evidence="7">SP5</strain>
    </source>
</reference>
<gene>
    <name evidence="6" type="ORF">FRUB_01372</name>
    <name evidence="4" type="ORF">FRUB_03931</name>
    <name evidence="5" type="ORF">FRUB_04361</name>
    <name evidence="3" type="ORF">FRUB_05697</name>
</gene>
<dbReference type="EMBL" id="NIDE01000002">
    <property type="protein sequence ID" value="OWK45041.1"/>
    <property type="molecule type" value="Genomic_DNA"/>
</dbReference>
<dbReference type="EMBL" id="NIDE01000005">
    <property type="protein sequence ID" value="OWK41853.1"/>
    <property type="molecule type" value="Genomic_DNA"/>
</dbReference>
<accession>A0A225DUG7</accession>
<proteinExistence type="predicted"/>
<dbReference type="Proteomes" id="UP000214646">
    <property type="component" value="Unassembled WGS sequence"/>
</dbReference>
<evidence type="ECO:0000313" key="5">
    <source>
        <dbReference type="EMBL" id="OWK42283.1"/>
    </source>
</evidence>
<comment type="caution">
    <text evidence="3">The sequence shown here is derived from an EMBL/GenBank/DDBJ whole genome shotgun (WGS) entry which is preliminary data.</text>
</comment>
<feature type="region of interest" description="Disordered" evidence="2">
    <location>
        <begin position="77"/>
        <end position="114"/>
    </location>
</feature>
<evidence type="ECO:0000256" key="2">
    <source>
        <dbReference type="SAM" id="MobiDB-lite"/>
    </source>
</evidence>
<evidence type="ECO:0000313" key="7">
    <source>
        <dbReference type="Proteomes" id="UP000214646"/>
    </source>
</evidence>
<protein>
    <submittedName>
        <fullName evidence="3">Uncharacterized protein</fullName>
    </submittedName>
</protein>
<organism evidence="3 7">
    <name type="scientific">Fimbriiglobus ruber</name>
    <dbReference type="NCBI Taxonomy" id="1908690"/>
    <lineage>
        <taxon>Bacteria</taxon>
        <taxon>Pseudomonadati</taxon>
        <taxon>Planctomycetota</taxon>
        <taxon>Planctomycetia</taxon>
        <taxon>Gemmatales</taxon>
        <taxon>Gemmataceae</taxon>
        <taxon>Fimbriiglobus</taxon>
    </lineage>
</organism>
<evidence type="ECO:0000313" key="6">
    <source>
        <dbReference type="EMBL" id="OWK45041.1"/>
    </source>
</evidence>
<sequence>MSTATTFQTPPRILIPKLVRSRDAWKAKATARKADRKALAIRVRDLERSREHHRQRADQLAQQVAQLEQQVAQLGLRPGVAGDPSTAPLVIPDGPKKVPPPGVGISPSALSTSP</sequence>
<name>A0A225DUG7_9BACT</name>
<evidence type="ECO:0000313" key="4">
    <source>
        <dbReference type="EMBL" id="OWK41853.1"/>
    </source>
</evidence>
<evidence type="ECO:0000256" key="1">
    <source>
        <dbReference type="SAM" id="Coils"/>
    </source>
</evidence>
<keyword evidence="7" id="KW-1185">Reference proteome</keyword>
<feature type="coiled-coil region" evidence="1">
    <location>
        <begin position="36"/>
        <end position="77"/>
    </location>
</feature>
<reference evidence="3" key="2">
    <citation type="journal article" date="2018" name="Appl. Environ. Microbiol.">
        <title>Genome Analysis of Fimbriiglobus ruber SP5(T), a Planctomycete with Confirmed Chitinolytic Capability.</title>
        <authorList>
            <person name="Ravin N.V."/>
            <person name="Rakitin A.L."/>
            <person name="Ivanova A.A."/>
            <person name="Beletsky A.V."/>
            <person name="Kulichevskaya I.S."/>
            <person name="Mardanov A.V."/>
            <person name="Dedysh S.N."/>
        </authorList>
    </citation>
    <scope>NUCLEOTIDE SEQUENCE</scope>
    <source>
        <strain evidence="3">SP5</strain>
    </source>
</reference>
<keyword evidence="1" id="KW-0175">Coiled coil</keyword>
<dbReference type="EMBL" id="NIDE01000005">
    <property type="protein sequence ID" value="OWK42283.1"/>
    <property type="molecule type" value="Genomic_DNA"/>
</dbReference>